<dbReference type="Pfam" id="PF00072">
    <property type="entry name" value="Response_reg"/>
    <property type="match status" value="1"/>
</dbReference>
<dbReference type="Proteomes" id="UP000007880">
    <property type="component" value="Chromosome"/>
</dbReference>
<dbReference type="EMBL" id="AP012337">
    <property type="protein sequence ID" value="BAM01797.1"/>
    <property type="molecule type" value="Genomic_DNA"/>
</dbReference>
<evidence type="ECO:0000313" key="4">
    <source>
        <dbReference type="Proteomes" id="UP000007880"/>
    </source>
</evidence>
<accession>I0I959</accession>
<evidence type="ECO:0000259" key="2">
    <source>
        <dbReference type="PROSITE" id="PS50110"/>
    </source>
</evidence>
<keyword evidence="4" id="KW-1185">Reference proteome</keyword>
<name>I0I959_CALAS</name>
<dbReference type="PANTHER" id="PTHR45566">
    <property type="entry name" value="HTH-TYPE TRANSCRIPTIONAL REGULATOR YHJB-RELATED"/>
    <property type="match status" value="1"/>
</dbReference>
<dbReference type="InterPro" id="IPR051015">
    <property type="entry name" value="EvgA-like"/>
</dbReference>
<gene>
    <name evidence="3" type="ordered locus">CLDAP_37570</name>
</gene>
<protein>
    <submittedName>
        <fullName evidence="3">Putative NarL family two-component response regulator</fullName>
    </submittedName>
</protein>
<dbReference type="HOGENOM" id="CLU_1479458_0_0_0"/>
<dbReference type="AlphaFoldDB" id="I0I959"/>
<evidence type="ECO:0000313" key="3">
    <source>
        <dbReference type="EMBL" id="BAM01797.1"/>
    </source>
</evidence>
<evidence type="ECO:0000256" key="1">
    <source>
        <dbReference type="PROSITE-ProRule" id="PRU00169"/>
    </source>
</evidence>
<dbReference type="GO" id="GO:0000160">
    <property type="term" value="P:phosphorelay signal transduction system"/>
    <property type="evidence" value="ECO:0007669"/>
    <property type="project" value="InterPro"/>
</dbReference>
<dbReference type="eggNOG" id="COG2197">
    <property type="taxonomic scope" value="Bacteria"/>
</dbReference>
<organism evidence="3 4">
    <name type="scientific">Caldilinea aerophila (strain DSM 14535 / JCM 11387 / NBRC 104270 / STL-6-O1)</name>
    <dbReference type="NCBI Taxonomy" id="926550"/>
    <lineage>
        <taxon>Bacteria</taxon>
        <taxon>Bacillati</taxon>
        <taxon>Chloroflexota</taxon>
        <taxon>Caldilineae</taxon>
        <taxon>Caldilineales</taxon>
        <taxon>Caldilineaceae</taxon>
        <taxon>Caldilinea</taxon>
    </lineage>
</organism>
<dbReference type="InterPro" id="IPR001789">
    <property type="entry name" value="Sig_transdc_resp-reg_receiver"/>
</dbReference>
<proteinExistence type="predicted"/>
<dbReference type="STRING" id="926550.CLDAP_37570"/>
<dbReference type="KEGG" id="cap:CLDAP_37570"/>
<comment type="caution">
    <text evidence="1">Lacks conserved residue(s) required for the propagation of feature annotation.</text>
</comment>
<feature type="domain" description="Response regulatory" evidence="2">
    <location>
        <begin position="34"/>
        <end position="150"/>
    </location>
</feature>
<reference evidence="3 4" key="1">
    <citation type="submission" date="2012-02" db="EMBL/GenBank/DDBJ databases">
        <title>Complete genome sequence of Caldilinea aerophila DSM 14535 (= NBRC 102666).</title>
        <authorList>
            <person name="Oguchi A."/>
            <person name="Hosoyama A."/>
            <person name="Sekine M."/>
            <person name="Fukai R."/>
            <person name="Kato Y."/>
            <person name="Nakamura S."/>
            <person name="Hanada S."/>
            <person name="Yamazaki S."/>
            <person name="Fujita N."/>
        </authorList>
    </citation>
    <scope>NUCLEOTIDE SEQUENCE [LARGE SCALE GENOMIC DNA]</scope>
    <source>
        <strain evidence="4">DSM 14535 / JCM 11387 / NBRC 104270 / STL-6-O1</strain>
    </source>
</reference>
<dbReference type="Gene3D" id="3.40.50.2300">
    <property type="match status" value="1"/>
</dbReference>
<dbReference type="PANTHER" id="PTHR45566:SF2">
    <property type="entry name" value="NARL SUBFAMILY"/>
    <property type="match status" value="1"/>
</dbReference>
<sequence>MRVVEASIEGVGERPASAVHLSDRSFNTEQNMIRVLIVEEYEGMRQGLYDLLKDLPYVGTIDIADDLVKASRLLRRSKYDVVVLGLKDADRSGLGVIQAFRQISPLTSVLLLGLSIDTRLALWPVRFGIMGYIPKEAIVEELPVALQHAAAGKPYIPRMYSETAAPIWMTALQATVEAIPVC</sequence>
<dbReference type="InterPro" id="IPR011006">
    <property type="entry name" value="CheY-like_superfamily"/>
</dbReference>
<dbReference type="PROSITE" id="PS50110">
    <property type="entry name" value="RESPONSE_REGULATORY"/>
    <property type="match status" value="1"/>
</dbReference>
<dbReference type="SUPFAM" id="SSF52172">
    <property type="entry name" value="CheY-like"/>
    <property type="match status" value="1"/>
</dbReference>
<dbReference type="SMART" id="SM00448">
    <property type="entry name" value="REC"/>
    <property type="match status" value="1"/>
</dbReference>